<evidence type="ECO:0000313" key="3">
    <source>
        <dbReference type="Proteomes" id="UP000298652"/>
    </source>
</evidence>
<reference evidence="2" key="1">
    <citation type="submission" date="2019-03" db="EMBL/GenBank/DDBJ databases">
        <title>WGS assembly of Setaria viridis.</title>
        <authorList>
            <person name="Huang P."/>
            <person name="Jenkins J."/>
            <person name="Grimwood J."/>
            <person name="Barry K."/>
            <person name="Healey A."/>
            <person name="Mamidi S."/>
            <person name="Sreedasyam A."/>
            <person name="Shu S."/>
            <person name="Feldman M."/>
            <person name="Wu J."/>
            <person name="Yu Y."/>
            <person name="Chen C."/>
            <person name="Johnson J."/>
            <person name="Rokhsar D."/>
            <person name="Baxter I."/>
            <person name="Schmutz J."/>
            <person name="Brutnell T."/>
            <person name="Kellogg E."/>
        </authorList>
    </citation>
    <scope>NUCLEOTIDE SEQUENCE [LARGE SCALE GENOMIC DNA]</scope>
</reference>
<feature type="transmembrane region" description="Helical" evidence="1">
    <location>
        <begin position="62"/>
        <end position="83"/>
    </location>
</feature>
<keyword evidence="1" id="KW-0472">Membrane</keyword>
<keyword evidence="1" id="KW-1133">Transmembrane helix</keyword>
<dbReference type="AlphaFoldDB" id="A0A4U6TLT2"/>
<accession>A0A4U6TLT2</accession>
<dbReference type="Proteomes" id="UP000298652">
    <property type="component" value="Chromosome 8"/>
</dbReference>
<proteinExistence type="predicted"/>
<protein>
    <recommendedName>
        <fullName evidence="4">CASP-like protein</fullName>
    </recommendedName>
</protein>
<evidence type="ECO:0000313" key="2">
    <source>
        <dbReference type="EMBL" id="TKW02065.1"/>
    </source>
</evidence>
<dbReference type="Gramene" id="TKW02065">
    <property type="protein sequence ID" value="TKW02065"/>
    <property type="gene ID" value="SEVIR_8G220307v2"/>
</dbReference>
<organism evidence="2 3">
    <name type="scientific">Setaria viridis</name>
    <name type="common">Green bristlegrass</name>
    <name type="synonym">Setaria italica subsp. viridis</name>
    <dbReference type="NCBI Taxonomy" id="4556"/>
    <lineage>
        <taxon>Eukaryota</taxon>
        <taxon>Viridiplantae</taxon>
        <taxon>Streptophyta</taxon>
        <taxon>Embryophyta</taxon>
        <taxon>Tracheophyta</taxon>
        <taxon>Spermatophyta</taxon>
        <taxon>Magnoliopsida</taxon>
        <taxon>Liliopsida</taxon>
        <taxon>Poales</taxon>
        <taxon>Poaceae</taxon>
        <taxon>PACMAD clade</taxon>
        <taxon>Panicoideae</taxon>
        <taxon>Panicodae</taxon>
        <taxon>Paniceae</taxon>
        <taxon>Cenchrinae</taxon>
        <taxon>Setaria</taxon>
    </lineage>
</organism>
<gene>
    <name evidence="2" type="ORF">SEVIR_8G220307v2</name>
</gene>
<evidence type="ECO:0008006" key="4">
    <source>
        <dbReference type="Google" id="ProtNLM"/>
    </source>
</evidence>
<sequence length="103" mass="11263">MAHRPHLDPPPSRCWRPAECISVIGTTRCRAVSVVASGFHLPVTSSPSILSRKRRATVMQRAMLLARVTAVELCLALIAVLAAECMGWDLDSYSRAAVSQFRS</sequence>
<name>A0A4U6TLT2_SETVI</name>
<keyword evidence="1" id="KW-0812">Transmembrane</keyword>
<evidence type="ECO:0000256" key="1">
    <source>
        <dbReference type="SAM" id="Phobius"/>
    </source>
</evidence>
<dbReference type="EMBL" id="CM016559">
    <property type="protein sequence ID" value="TKW02065.1"/>
    <property type="molecule type" value="Genomic_DNA"/>
</dbReference>
<keyword evidence="3" id="KW-1185">Reference proteome</keyword>